<name>A0ABW3Z1F4_MYCRA</name>
<evidence type="ECO:0000256" key="3">
    <source>
        <dbReference type="ARBA" id="ARBA00022692"/>
    </source>
</evidence>
<sequence length="501" mass="53277">MASQESPAEGQSYFQILRSMAMIGGSSMVNVGFSIVRNKAMAVLLGPAGVGQMGLYTSIVDLAQALAGVGVQASGVRQIAEAAGTGDADRIARTATALRRTSVVLGVIGALLLAALARPVANLTFGDFQHTAGVTMLSLAIFFQLIAGGQLALVQGMRDIANLAWINVLSGFCATVATIALVYVFGTAGIAPSIVVSAFAMLCISWWFSRRLQVARPAMSTRGLGEEIASLMKLGFVFMTSSLLMFGASYTIRLIVLHNDGVAAAGLYQAAWALGGLYAGFILQAMGADFYPRLTAIATDHVACNRLVNEQTQISLLLAGPGVIATLTLAPLAMWLFYSPEFHPAAAILRWICLGMMLRIVSWPMGFIMLAKGTRAVFFWAEVAATFVHVGLAWLLVAYVGPIGAGMAFFGLYVWHTGLVYVVARRLTDFRWSSANYRLGIIFLAAAGFVFLATLILPAWQAMTLGGLATLLSSYYSLRSLFSLLPASALPLPIRAFSRSP</sequence>
<feature type="transmembrane region" description="Helical" evidence="6">
    <location>
        <begin position="103"/>
        <end position="121"/>
    </location>
</feature>
<evidence type="ECO:0000313" key="7">
    <source>
        <dbReference type="EMBL" id="MFD1329673.1"/>
    </source>
</evidence>
<dbReference type="PANTHER" id="PTHR30250:SF11">
    <property type="entry name" value="O-ANTIGEN TRANSPORTER-RELATED"/>
    <property type="match status" value="1"/>
</dbReference>
<dbReference type="PANTHER" id="PTHR30250">
    <property type="entry name" value="PST FAMILY PREDICTED COLANIC ACID TRANSPORTER"/>
    <property type="match status" value="1"/>
</dbReference>
<feature type="transmembrane region" description="Helical" evidence="6">
    <location>
        <begin position="190"/>
        <end position="209"/>
    </location>
</feature>
<accession>A0ABW3Z1F4</accession>
<dbReference type="RefSeq" id="WP_374840892.1">
    <property type="nucleotide sequence ID" value="NZ_JBHEEW010000017.1"/>
</dbReference>
<keyword evidence="8" id="KW-1185">Reference proteome</keyword>
<evidence type="ECO:0000256" key="2">
    <source>
        <dbReference type="ARBA" id="ARBA00022475"/>
    </source>
</evidence>
<dbReference type="EMBL" id="JBHTNF010000013">
    <property type="protein sequence ID" value="MFD1329673.1"/>
    <property type="molecule type" value="Genomic_DNA"/>
</dbReference>
<proteinExistence type="predicted"/>
<dbReference type="InterPro" id="IPR050833">
    <property type="entry name" value="Poly_Biosynth_Transport"/>
</dbReference>
<evidence type="ECO:0000313" key="8">
    <source>
        <dbReference type="Proteomes" id="UP001597173"/>
    </source>
</evidence>
<dbReference type="CDD" id="cd13125">
    <property type="entry name" value="MATE_like_10"/>
    <property type="match status" value="1"/>
</dbReference>
<feature type="transmembrane region" description="Helical" evidence="6">
    <location>
        <begin position="230"/>
        <end position="256"/>
    </location>
</feature>
<organism evidence="7 8">
    <name type="scientific">Mycoplana ramosa</name>
    <name type="common">Mycoplana bullata</name>
    <dbReference type="NCBI Taxonomy" id="40837"/>
    <lineage>
        <taxon>Bacteria</taxon>
        <taxon>Pseudomonadati</taxon>
        <taxon>Pseudomonadota</taxon>
        <taxon>Alphaproteobacteria</taxon>
        <taxon>Hyphomicrobiales</taxon>
        <taxon>Rhizobiaceae</taxon>
        <taxon>Mycoplana</taxon>
    </lineage>
</organism>
<keyword evidence="3 6" id="KW-0812">Transmembrane</keyword>
<feature type="transmembrane region" description="Helical" evidence="6">
    <location>
        <begin position="403"/>
        <end position="424"/>
    </location>
</feature>
<feature type="transmembrane region" description="Helical" evidence="6">
    <location>
        <begin position="348"/>
        <end position="370"/>
    </location>
</feature>
<feature type="transmembrane region" description="Helical" evidence="6">
    <location>
        <begin position="436"/>
        <end position="460"/>
    </location>
</feature>
<keyword evidence="2" id="KW-1003">Cell membrane</keyword>
<dbReference type="InterPro" id="IPR044550">
    <property type="entry name" value="WzxE"/>
</dbReference>
<gene>
    <name evidence="7" type="ORF">ACFQ33_17430</name>
</gene>
<feature type="transmembrane region" description="Helical" evidence="6">
    <location>
        <begin position="316"/>
        <end position="336"/>
    </location>
</feature>
<comment type="caution">
    <text evidence="7">The sequence shown here is derived from an EMBL/GenBank/DDBJ whole genome shotgun (WGS) entry which is preliminary data.</text>
</comment>
<keyword evidence="5 6" id="KW-0472">Membrane</keyword>
<keyword evidence="4 6" id="KW-1133">Transmembrane helix</keyword>
<feature type="transmembrane region" description="Helical" evidence="6">
    <location>
        <begin position="165"/>
        <end position="184"/>
    </location>
</feature>
<feature type="transmembrane region" description="Helical" evidence="6">
    <location>
        <begin position="16"/>
        <end position="36"/>
    </location>
</feature>
<feature type="transmembrane region" description="Helical" evidence="6">
    <location>
        <begin position="262"/>
        <end position="283"/>
    </location>
</feature>
<dbReference type="Pfam" id="PF13440">
    <property type="entry name" value="Polysacc_synt_3"/>
    <property type="match status" value="1"/>
</dbReference>
<comment type="subcellular location">
    <subcellularLocation>
        <location evidence="1">Cell membrane</location>
        <topology evidence="1">Multi-pass membrane protein</topology>
    </subcellularLocation>
</comment>
<protein>
    <submittedName>
        <fullName evidence="7">O-antigen translocase</fullName>
    </submittedName>
</protein>
<dbReference type="Proteomes" id="UP001597173">
    <property type="component" value="Unassembled WGS sequence"/>
</dbReference>
<feature type="transmembrane region" description="Helical" evidence="6">
    <location>
        <begin position="133"/>
        <end position="153"/>
    </location>
</feature>
<evidence type="ECO:0000256" key="4">
    <source>
        <dbReference type="ARBA" id="ARBA00022989"/>
    </source>
</evidence>
<evidence type="ECO:0000256" key="6">
    <source>
        <dbReference type="SAM" id="Phobius"/>
    </source>
</evidence>
<reference evidence="8" key="1">
    <citation type="journal article" date="2019" name="Int. J. Syst. Evol. Microbiol.">
        <title>The Global Catalogue of Microorganisms (GCM) 10K type strain sequencing project: providing services to taxonomists for standard genome sequencing and annotation.</title>
        <authorList>
            <consortium name="The Broad Institute Genomics Platform"/>
            <consortium name="The Broad Institute Genome Sequencing Center for Infectious Disease"/>
            <person name="Wu L."/>
            <person name="Ma J."/>
        </authorList>
    </citation>
    <scope>NUCLEOTIDE SEQUENCE [LARGE SCALE GENOMIC DNA]</scope>
    <source>
        <strain evidence="8">CCUG 55609</strain>
    </source>
</reference>
<feature type="transmembrane region" description="Helical" evidence="6">
    <location>
        <begin position="377"/>
        <end position="397"/>
    </location>
</feature>
<evidence type="ECO:0000256" key="1">
    <source>
        <dbReference type="ARBA" id="ARBA00004651"/>
    </source>
</evidence>
<evidence type="ECO:0000256" key="5">
    <source>
        <dbReference type="ARBA" id="ARBA00023136"/>
    </source>
</evidence>
<feature type="transmembrane region" description="Helical" evidence="6">
    <location>
        <begin position="480"/>
        <end position="498"/>
    </location>
</feature>